<evidence type="ECO:0000256" key="1">
    <source>
        <dbReference type="SAM" id="Phobius"/>
    </source>
</evidence>
<name>A0A832T7D8_9EURY</name>
<evidence type="ECO:0000313" key="2">
    <source>
        <dbReference type="EMBL" id="HII70682.1"/>
    </source>
</evidence>
<gene>
    <name evidence="2" type="ORF">HA336_05560</name>
</gene>
<feature type="transmembrane region" description="Helical" evidence="1">
    <location>
        <begin position="7"/>
        <end position="26"/>
    </location>
</feature>
<evidence type="ECO:0000313" key="3">
    <source>
        <dbReference type="Proteomes" id="UP000619545"/>
    </source>
</evidence>
<dbReference type="RefSeq" id="WP_011018549.1">
    <property type="nucleotide sequence ID" value="NZ_DUJS01000004.1"/>
</dbReference>
<dbReference type="Proteomes" id="UP000619545">
    <property type="component" value="Unassembled WGS sequence"/>
</dbReference>
<dbReference type="AlphaFoldDB" id="A0A832T7D8"/>
<dbReference type="EMBL" id="DUJS01000004">
    <property type="protein sequence ID" value="HII70682.1"/>
    <property type="molecule type" value="Genomic_DNA"/>
</dbReference>
<accession>A0A832T7D8</accession>
<reference evidence="2" key="1">
    <citation type="journal article" date="2020" name="bioRxiv">
        <title>A rank-normalized archaeal taxonomy based on genome phylogeny resolves widespread incomplete and uneven classifications.</title>
        <authorList>
            <person name="Rinke C."/>
            <person name="Chuvochina M."/>
            <person name="Mussig A.J."/>
            <person name="Chaumeil P.-A."/>
            <person name="Waite D.W."/>
            <person name="Whitman W.B."/>
            <person name="Parks D.H."/>
            <person name="Hugenholtz P."/>
        </authorList>
    </citation>
    <scope>NUCLEOTIDE SEQUENCE</scope>
    <source>
        <strain evidence="2">UBA8853</strain>
    </source>
</reference>
<comment type="caution">
    <text evidence="2">The sequence shown here is derived from an EMBL/GenBank/DDBJ whole genome shotgun (WGS) entry which is preliminary data.</text>
</comment>
<proteinExistence type="predicted"/>
<sequence>MDALLKICILNALAVVAFAVLVWAAFRYALPSWFILAIIVPGVLGSACVDYVMISVGVYDGPWETAFASVVYAVAWWTGRPGPSGPGSR</sequence>
<dbReference type="GeneID" id="1477480"/>
<feature type="transmembrane region" description="Helical" evidence="1">
    <location>
        <begin position="32"/>
        <end position="54"/>
    </location>
</feature>
<protein>
    <submittedName>
        <fullName evidence="2">Uncharacterized protein</fullName>
    </submittedName>
</protein>
<organism evidence="2 3">
    <name type="scientific">Methanopyrus kandleri</name>
    <dbReference type="NCBI Taxonomy" id="2320"/>
    <lineage>
        <taxon>Archaea</taxon>
        <taxon>Methanobacteriati</taxon>
        <taxon>Methanobacteriota</taxon>
        <taxon>Methanomada group</taxon>
        <taxon>Methanopyri</taxon>
        <taxon>Methanopyrales</taxon>
        <taxon>Methanopyraceae</taxon>
        <taxon>Methanopyrus</taxon>
    </lineage>
</organism>
<keyword evidence="1" id="KW-0812">Transmembrane</keyword>
<keyword evidence="1" id="KW-1133">Transmembrane helix</keyword>
<keyword evidence="1" id="KW-0472">Membrane</keyword>